<name>A0A5Q0QF61_9SPHI</name>
<sequence>MENLGKYDVIIIGGSYAGLSAGMALGRSLRQVLIIDSGSPCNQQTPHSHNFITQDGQKPSVIASIAKEQVLQYPTVEYINAFATNGIRNGKSFVIQTDRGERFESDKLLFATGIKDIMPAIGGFAEAWAKSIVHCPYCHGYEIRNKKTGILLNGAKAFHMASLLNNLTDQITILTAGEPDFTQEQLAKFKKHNIAIVEKKVKEIEQQDGQIAQVLFEDNSRLALDALYAGLPFEQHSEIPKQLGCETTEEGYIKVDGFQKTTVDGVFACGDNSSMMRSVSNAVATGGVAGAMLNKELVDDRF</sequence>
<evidence type="ECO:0000256" key="1">
    <source>
        <dbReference type="ARBA" id="ARBA00022630"/>
    </source>
</evidence>
<keyword evidence="2" id="KW-0560">Oxidoreductase</keyword>
<reference evidence="4 5" key="1">
    <citation type="submission" date="2019-10" db="EMBL/GenBank/DDBJ databases">
        <authorList>
            <person name="Dong K."/>
        </authorList>
    </citation>
    <scope>NUCLEOTIDE SEQUENCE [LARGE SCALE GENOMIC DNA]</scope>
    <source>
        <strain evidence="5">dk4302</strain>
    </source>
</reference>
<dbReference type="InterPro" id="IPR050097">
    <property type="entry name" value="Ferredoxin-NADP_redctase_2"/>
</dbReference>
<keyword evidence="5" id="KW-1185">Reference proteome</keyword>
<accession>A0A5Q0QF61</accession>
<dbReference type="Proteomes" id="UP000326921">
    <property type="component" value="Chromosome"/>
</dbReference>
<evidence type="ECO:0000256" key="2">
    <source>
        <dbReference type="ARBA" id="ARBA00023002"/>
    </source>
</evidence>
<dbReference type="Gene3D" id="3.50.50.60">
    <property type="entry name" value="FAD/NAD(P)-binding domain"/>
    <property type="match status" value="2"/>
</dbReference>
<organism evidence="4 5">
    <name type="scientific">Sphingobacterium zhuxiongii</name>
    <dbReference type="NCBI Taxonomy" id="2662364"/>
    <lineage>
        <taxon>Bacteria</taxon>
        <taxon>Pseudomonadati</taxon>
        <taxon>Bacteroidota</taxon>
        <taxon>Sphingobacteriia</taxon>
        <taxon>Sphingobacteriales</taxon>
        <taxon>Sphingobacteriaceae</taxon>
        <taxon>Sphingobacterium</taxon>
    </lineage>
</organism>
<protein>
    <submittedName>
        <fullName evidence="4">NAD(P)/FAD-dependent oxidoreductase</fullName>
    </submittedName>
</protein>
<dbReference type="PRINTS" id="PR00368">
    <property type="entry name" value="FADPNR"/>
</dbReference>
<evidence type="ECO:0000313" key="4">
    <source>
        <dbReference type="EMBL" id="QGA26192.1"/>
    </source>
</evidence>
<evidence type="ECO:0000313" key="5">
    <source>
        <dbReference type="Proteomes" id="UP000326921"/>
    </source>
</evidence>
<dbReference type="RefSeq" id="WP_153510804.1">
    <property type="nucleotide sequence ID" value="NZ_CP045652.1"/>
</dbReference>
<dbReference type="InterPro" id="IPR036188">
    <property type="entry name" value="FAD/NAD-bd_sf"/>
</dbReference>
<dbReference type="SUPFAM" id="SSF51905">
    <property type="entry name" value="FAD/NAD(P)-binding domain"/>
    <property type="match status" value="1"/>
</dbReference>
<gene>
    <name evidence="4" type="ORF">GFH32_07575</name>
</gene>
<keyword evidence="1" id="KW-0285">Flavoprotein</keyword>
<dbReference type="AlphaFoldDB" id="A0A5Q0QF61"/>
<dbReference type="PANTHER" id="PTHR48105">
    <property type="entry name" value="THIOREDOXIN REDUCTASE 1-RELATED-RELATED"/>
    <property type="match status" value="1"/>
</dbReference>
<feature type="domain" description="FAD/NAD(P)-binding" evidence="3">
    <location>
        <begin position="7"/>
        <end position="286"/>
    </location>
</feature>
<evidence type="ECO:0000259" key="3">
    <source>
        <dbReference type="Pfam" id="PF07992"/>
    </source>
</evidence>
<dbReference type="PRINTS" id="PR00469">
    <property type="entry name" value="PNDRDTASEII"/>
</dbReference>
<dbReference type="Pfam" id="PF07992">
    <property type="entry name" value="Pyr_redox_2"/>
    <property type="match status" value="1"/>
</dbReference>
<dbReference type="KEGG" id="sphe:GFH32_07575"/>
<dbReference type="InterPro" id="IPR023753">
    <property type="entry name" value="FAD/NAD-binding_dom"/>
</dbReference>
<dbReference type="EMBL" id="CP045652">
    <property type="protein sequence ID" value="QGA26192.1"/>
    <property type="molecule type" value="Genomic_DNA"/>
</dbReference>
<dbReference type="GO" id="GO:0016491">
    <property type="term" value="F:oxidoreductase activity"/>
    <property type="evidence" value="ECO:0007669"/>
    <property type="project" value="UniProtKB-KW"/>
</dbReference>
<proteinExistence type="predicted"/>